<keyword evidence="7" id="KW-0472">Membrane</keyword>
<dbReference type="AlphaFoldDB" id="A0AAV1DBW2"/>
<accession>A0AAV1DBW2</accession>
<dbReference type="InterPro" id="IPR001611">
    <property type="entry name" value="Leu-rich_rpt"/>
</dbReference>
<evidence type="ECO:0000256" key="7">
    <source>
        <dbReference type="ARBA" id="ARBA00023136"/>
    </source>
</evidence>
<evidence type="ECO:0000256" key="3">
    <source>
        <dbReference type="ARBA" id="ARBA00022692"/>
    </source>
</evidence>
<evidence type="ECO:0000256" key="4">
    <source>
        <dbReference type="ARBA" id="ARBA00022729"/>
    </source>
</evidence>
<sequence>MSICLVSESNLGNPSSDLQVSQYSAKMSVPIFFIFWFVTSLIILQGNPINADPAIDPKPSPHTKGFFINCGATEDVEIDQLKYVTDDSFISPENTKTAVIDEPDILPILSTVRYMPDRAARKKCYNFPVVEGVKYLVKTIYYYGHFDGGTSPPVFDLITDGTKWSTVNTTEDFSKGMASFYEAVFMASDERLSVCLAYNDNTASSPFISALQVQPLDNSVYNTIDFSKYALVTVARHNFAPDGDVISFPDDKYDRHWYPFLDKHPEVLSHSNVSASEFWNNPPQKVFQSAITASRGQSLQVMWPPFPLPKRPYYIALYFQDTRTPSPYSWRVFDIDINGETFYGGLNVTSSGVMLHGDLWPISGQTKITLTPRSDVPVGPLINAAEILQLVAIQEKTAFADANVMDDFLKSVQNLPPDWSGDPCMPLNISWTGVGCRQRLNTRIISLNLTNLHLSGTLPESLANLTALHHLWLGGNSFSGPLPDLSTLTALETLHLENNQFQGPIPISLGQLPNLREVFLQNNNFTGDIPASLLNGRDIFLQF</sequence>
<name>A0AAV1DBW2_OLDCO</name>
<evidence type="ECO:0000259" key="8">
    <source>
        <dbReference type="Pfam" id="PF12819"/>
    </source>
</evidence>
<evidence type="ECO:0000256" key="1">
    <source>
        <dbReference type="ARBA" id="ARBA00004167"/>
    </source>
</evidence>
<gene>
    <name evidence="9" type="ORF">OLC1_LOCUS13282</name>
</gene>
<keyword evidence="10" id="KW-1185">Reference proteome</keyword>
<dbReference type="PANTHER" id="PTHR45631">
    <property type="entry name" value="OS07G0107800 PROTEIN-RELATED"/>
    <property type="match status" value="1"/>
</dbReference>
<keyword evidence="6" id="KW-1133">Transmembrane helix</keyword>
<dbReference type="InterPro" id="IPR032675">
    <property type="entry name" value="LRR_dom_sf"/>
</dbReference>
<keyword evidence="3" id="KW-0812">Transmembrane</keyword>
<evidence type="ECO:0000256" key="5">
    <source>
        <dbReference type="ARBA" id="ARBA00022737"/>
    </source>
</evidence>
<evidence type="ECO:0000313" key="10">
    <source>
        <dbReference type="Proteomes" id="UP001161247"/>
    </source>
</evidence>
<evidence type="ECO:0000256" key="6">
    <source>
        <dbReference type="ARBA" id="ARBA00022989"/>
    </source>
</evidence>
<dbReference type="Proteomes" id="UP001161247">
    <property type="component" value="Chromosome 4"/>
</dbReference>
<comment type="subcellular location">
    <subcellularLocation>
        <location evidence="1">Membrane</location>
        <topology evidence="1">Single-pass membrane protein</topology>
    </subcellularLocation>
</comment>
<evidence type="ECO:0000256" key="2">
    <source>
        <dbReference type="ARBA" id="ARBA00022614"/>
    </source>
</evidence>
<dbReference type="Gene3D" id="3.80.10.10">
    <property type="entry name" value="Ribonuclease Inhibitor"/>
    <property type="match status" value="1"/>
</dbReference>
<proteinExistence type="predicted"/>
<keyword evidence="5" id="KW-0677">Repeat</keyword>
<dbReference type="PANTHER" id="PTHR45631:SF45">
    <property type="entry name" value="LEUCINE-RICH REPEAT (LRR) FAMILY PROTEIN"/>
    <property type="match status" value="1"/>
</dbReference>
<keyword evidence="4" id="KW-0732">Signal</keyword>
<reference evidence="9" key="1">
    <citation type="submission" date="2023-03" db="EMBL/GenBank/DDBJ databases">
        <authorList>
            <person name="Julca I."/>
        </authorList>
    </citation>
    <scope>NUCLEOTIDE SEQUENCE</scope>
</reference>
<dbReference type="Pfam" id="PF00560">
    <property type="entry name" value="LRR_1"/>
    <property type="match status" value="2"/>
</dbReference>
<dbReference type="Pfam" id="PF12819">
    <property type="entry name" value="Malectin_like"/>
    <property type="match status" value="1"/>
</dbReference>
<dbReference type="SUPFAM" id="SSF52058">
    <property type="entry name" value="L domain-like"/>
    <property type="match status" value="1"/>
</dbReference>
<dbReference type="Gene3D" id="2.60.120.430">
    <property type="entry name" value="Galactose-binding lectin"/>
    <property type="match status" value="2"/>
</dbReference>
<dbReference type="InterPro" id="IPR024788">
    <property type="entry name" value="Malectin-like_Carb-bd_dom"/>
</dbReference>
<keyword evidence="2" id="KW-0433">Leucine-rich repeat</keyword>
<feature type="domain" description="Malectin-like" evidence="8">
    <location>
        <begin position="68"/>
        <end position="389"/>
    </location>
</feature>
<dbReference type="EMBL" id="OX459121">
    <property type="protein sequence ID" value="CAI9104338.1"/>
    <property type="molecule type" value="Genomic_DNA"/>
</dbReference>
<evidence type="ECO:0000313" key="9">
    <source>
        <dbReference type="EMBL" id="CAI9104338.1"/>
    </source>
</evidence>
<dbReference type="GO" id="GO:0016020">
    <property type="term" value="C:membrane"/>
    <property type="evidence" value="ECO:0007669"/>
    <property type="project" value="UniProtKB-SubCell"/>
</dbReference>
<dbReference type="FunFam" id="3.80.10.10:FF:000129">
    <property type="entry name" value="Leucine-rich repeat receptor-like kinase"/>
    <property type="match status" value="1"/>
</dbReference>
<organism evidence="9 10">
    <name type="scientific">Oldenlandia corymbosa var. corymbosa</name>
    <dbReference type="NCBI Taxonomy" id="529605"/>
    <lineage>
        <taxon>Eukaryota</taxon>
        <taxon>Viridiplantae</taxon>
        <taxon>Streptophyta</taxon>
        <taxon>Embryophyta</taxon>
        <taxon>Tracheophyta</taxon>
        <taxon>Spermatophyta</taxon>
        <taxon>Magnoliopsida</taxon>
        <taxon>eudicotyledons</taxon>
        <taxon>Gunneridae</taxon>
        <taxon>Pentapetalae</taxon>
        <taxon>asterids</taxon>
        <taxon>lamiids</taxon>
        <taxon>Gentianales</taxon>
        <taxon>Rubiaceae</taxon>
        <taxon>Rubioideae</taxon>
        <taxon>Spermacoceae</taxon>
        <taxon>Hedyotis-Oldenlandia complex</taxon>
        <taxon>Oldenlandia</taxon>
    </lineage>
</organism>
<protein>
    <submittedName>
        <fullName evidence="9">OLC1v1002987C1</fullName>
    </submittedName>
</protein>